<proteinExistence type="predicted"/>
<reference evidence="3" key="2">
    <citation type="submission" date="2015-01" db="EMBL/GenBank/DDBJ databases">
        <title>Evolutionary Origins and Diversification of the Mycorrhizal Mutualists.</title>
        <authorList>
            <consortium name="DOE Joint Genome Institute"/>
            <consortium name="Mycorrhizal Genomics Consortium"/>
            <person name="Kohler A."/>
            <person name="Kuo A."/>
            <person name="Nagy L.G."/>
            <person name="Floudas D."/>
            <person name="Copeland A."/>
            <person name="Barry K.W."/>
            <person name="Cichocki N."/>
            <person name="Veneault-Fourrey C."/>
            <person name="LaButti K."/>
            <person name="Lindquist E.A."/>
            <person name="Lipzen A."/>
            <person name="Lundell T."/>
            <person name="Morin E."/>
            <person name="Murat C."/>
            <person name="Riley R."/>
            <person name="Ohm R."/>
            <person name="Sun H."/>
            <person name="Tunlid A."/>
            <person name="Henrissat B."/>
            <person name="Grigoriev I.V."/>
            <person name="Hibbett D.S."/>
            <person name="Martin F."/>
        </authorList>
    </citation>
    <scope>NUCLEOTIDE SEQUENCE [LARGE SCALE GENOMIC DNA]</scope>
    <source>
        <strain evidence="3">Marx 270</strain>
    </source>
</reference>
<dbReference type="Proteomes" id="UP000054217">
    <property type="component" value="Unassembled WGS sequence"/>
</dbReference>
<dbReference type="EMBL" id="KN831962">
    <property type="protein sequence ID" value="KIO06822.1"/>
    <property type="molecule type" value="Genomic_DNA"/>
</dbReference>
<feature type="compositionally biased region" description="Basic and acidic residues" evidence="1">
    <location>
        <begin position="1"/>
        <end position="17"/>
    </location>
</feature>
<evidence type="ECO:0000313" key="3">
    <source>
        <dbReference type="Proteomes" id="UP000054217"/>
    </source>
</evidence>
<name>A0A0C3KB52_PISTI</name>
<feature type="compositionally biased region" description="Basic residues" evidence="1">
    <location>
        <begin position="84"/>
        <end position="97"/>
    </location>
</feature>
<protein>
    <submittedName>
        <fullName evidence="2">Uncharacterized protein</fullName>
    </submittedName>
</protein>
<gene>
    <name evidence="2" type="ORF">M404DRAFT_998906</name>
</gene>
<feature type="region of interest" description="Disordered" evidence="1">
    <location>
        <begin position="1"/>
        <end position="27"/>
    </location>
</feature>
<keyword evidence="3" id="KW-1185">Reference proteome</keyword>
<dbReference type="InParanoid" id="A0A0C3KB52"/>
<sequence length="116" mass="12754">MSNDRLSKRPCRTEHDLASAVSSRTGNASMTVDWTGLRVVKMGLSSTSSSQEGVNGFLTDGDSVYIHGGSRRSVKHNASGGSPKRCKRERKKSGKVSHRWEDGSPVRRQPVHCRLM</sequence>
<organism evidence="2 3">
    <name type="scientific">Pisolithus tinctorius Marx 270</name>
    <dbReference type="NCBI Taxonomy" id="870435"/>
    <lineage>
        <taxon>Eukaryota</taxon>
        <taxon>Fungi</taxon>
        <taxon>Dikarya</taxon>
        <taxon>Basidiomycota</taxon>
        <taxon>Agaricomycotina</taxon>
        <taxon>Agaricomycetes</taxon>
        <taxon>Agaricomycetidae</taxon>
        <taxon>Boletales</taxon>
        <taxon>Sclerodermatineae</taxon>
        <taxon>Pisolithaceae</taxon>
        <taxon>Pisolithus</taxon>
    </lineage>
</organism>
<evidence type="ECO:0000256" key="1">
    <source>
        <dbReference type="SAM" id="MobiDB-lite"/>
    </source>
</evidence>
<dbReference type="HOGENOM" id="CLU_2102745_0_0_1"/>
<dbReference type="AlphaFoldDB" id="A0A0C3KB52"/>
<feature type="non-terminal residue" evidence="2">
    <location>
        <position position="116"/>
    </location>
</feature>
<feature type="region of interest" description="Disordered" evidence="1">
    <location>
        <begin position="68"/>
        <end position="116"/>
    </location>
</feature>
<reference evidence="2 3" key="1">
    <citation type="submission" date="2014-04" db="EMBL/GenBank/DDBJ databases">
        <authorList>
            <consortium name="DOE Joint Genome Institute"/>
            <person name="Kuo A."/>
            <person name="Kohler A."/>
            <person name="Costa M.D."/>
            <person name="Nagy L.G."/>
            <person name="Floudas D."/>
            <person name="Copeland A."/>
            <person name="Barry K.W."/>
            <person name="Cichocki N."/>
            <person name="Veneault-Fourrey C."/>
            <person name="LaButti K."/>
            <person name="Lindquist E.A."/>
            <person name="Lipzen A."/>
            <person name="Lundell T."/>
            <person name="Morin E."/>
            <person name="Murat C."/>
            <person name="Sun H."/>
            <person name="Tunlid A."/>
            <person name="Henrissat B."/>
            <person name="Grigoriev I.V."/>
            <person name="Hibbett D.S."/>
            <person name="Martin F."/>
            <person name="Nordberg H.P."/>
            <person name="Cantor M.N."/>
            <person name="Hua S.X."/>
        </authorList>
    </citation>
    <scope>NUCLEOTIDE SEQUENCE [LARGE SCALE GENOMIC DNA]</scope>
    <source>
        <strain evidence="2 3">Marx 270</strain>
    </source>
</reference>
<accession>A0A0C3KB52</accession>
<evidence type="ECO:0000313" key="2">
    <source>
        <dbReference type="EMBL" id="KIO06822.1"/>
    </source>
</evidence>